<keyword evidence="3" id="KW-1185">Reference proteome</keyword>
<name>A0ABY0H9N9_9PEZI</name>
<evidence type="ECO:0000313" key="2">
    <source>
        <dbReference type="EMBL" id="RYO88061.1"/>
    </source>
</evidence>
<evidence type="ECO:0000313" key="3">
    <source>
        <dbReference type="Proteomes" id="UP000294003"/>
    </source>
</evidence>
<dbReference type="Proteomes" id="UP000294003">
    <property type="component" value="Unassembled WGS sequence"/>
</dbReference>
<proteinExistence type="predicted"/>
<gene>
    <name evidence="2" type="ORF">DL762_003946</name>
</gene>
<dbReference type="EMBL" id="QJNS01000092">
    <property type="protein sequence ID" value="RYO88061.1"/>
    <property type="molecule type" value="Genomic_DNA"/>
</dbReference>
<organism evidence="2 3">
    <name type="scientific">Monosporascus cannonballus</name>
    <dbReference type="NCBI Taxonomy" id="155416"/>
    <lineage>
        <taxon>Eukaryota</taxon>
        <taxon>Fungi</taxon>
        <taxon>Dikarya</taxon>
        <taxon>Ascomycota</taxon>
        <taxon>Pezizomycotina</taxon>
        <taxon>Sordariomycetes</taxon>
        <taxon>Xylariomycetidae</taxon>
        <taxon>Xylariales</taxon>
        <taxon>Xylariales incertae sedis</taxon>
        <taxon>Monosporascus</taxon>
    </lineage>
</organism>
<protein>
    <submittedName>
        <fullName evidence="2">Uncharacterized protein</fullName>
    </submittedName>
</protein>
<comment type="caution">
    <text evidence="2">The sequence shown here is derived from an EMBL/GenBank/DDBJ whole genome shotgun (WGS) entry which is preliminary data.</text>
</comment>
<sequence>MNSLSMSFSVPPLPSGMQKREKRKAQKAVEPKMNPPWSRALTRQVWDVERHGELDSDAGNGVEGVGRISEPGSRDLGGNDVRKGCLAELESSTKHGKHSDDACSDDSCLRATVPSQPMVKSTAVCRAAPAAISRT</sequence>
<reference evidence="2 3" key="1">
    <citation type="submission" date="2018-06" db="EMBL/GenBank/DDBJ databases">
        <title>Complete Genomes of Monosporascus.</title>
        <authorList>
            <person name="Robinson A.J."/>
            <person name="Natvig D.O."/>
        </authorList>
    </citation>
    <scope>NUCLEOTIDE SEQUENCE [LARGE SCALE GENOMIC DNA]</scope>
    <source>
        <strain evidence="2 3">CBS 609.92</strain>
    </source>
</reference>
<feature type="region of interest" description="Disordered" evidence="1">
    <location>
        <begin position="1"/>
        <end position="80"/>
    </location>
</feature>
<evidence type="ECO:0000256" key="1">
    <source>
        <dbReference type="SAM" id="MobiDB-lite"/>
    </source>
</evidence>
<accession>A0ABY0H9N9</accession>